<name>A0ABT3CZY8_9BACT</name>
<evidence type="ECO:0000313" key="2">
    <source>
        <dbReference type="EMBL" id="MCV9389261.1"/>
    </source>
</evidence>
<gene>
    <name evidence="2" type="ORF">N7U62_21530</name>
</gene>
<evidence type="ECO:0008006" key="4">
    <source>
        <dbReference type="Google" id="ProtNLM"/>
    </source>
</evidence>
<dbReference type="InterPro" id="IPR011050">
    <property type="entry name" value="Pectin_lyase_fold/virulence"/>
</dbReference>
<sequence length="346" mass="38427">MKALSICFGLLFYSWFSICQFIQTSSIDELKSAYSGTIMWDEDNCILTFVSSGQINFPKRDHFKDIYWKVPSIVRKIIIGKEVTVVGHFHVSHTITIEGEDRKSSKVYGTPISGLLRLHNLDAGGGTVPYSAFFGSGDFEFHIRNLTSINPIGFHFTGKNGCIIHLDSVDAIDNRGGHHNHSDGISAANGSTVKNCFFSSGDDIIKVYNDIYVENTTIELIQNAVPIQFGWGNYGSGATGTFKNLKVYGNFGRRNTGNAVIDARKGYYDKNLIFDGLTIDAPNSYLFNFWNESANGKQGGGHANITAKNVNIKAMGFIKRSNMEADIEICEQHFDQNTNQTEFQCD</sequence>
<reference evidence="2 3" key="1">
    <citation type="submission" date="2022-10" db="EMBL/GenBank/DDBJ databases">
        <title>Comparative genomics and taxonomic characterization of three novel marine species of genus Reichenbachiella exhibiting antioxidant and polysaccharide degradation activities.</title>
        <authorList>
            <person name="Muhammad N."/>
            <person name="Lee Y.-J."/>
            <person name="Ko J."/>
            <person name="Kim S.-G."/>
        </authorList>
    </citation>
    <scope>NUCLEOTIDE SEQUENCE [LARGE SCALE GENOMIC DNA]</scope>
    <source>
        <strain evidence="2 3">ABR2-5</strain>
    </source>
</reference>
<evidence type="ECO:0000256" key="1">
    <source>
        <dbReference type="SAM" id="SignalP"/>
    </source>
</evidence>
<comment type="caution">
    <text evidence="2">The sequence shown here is derived from an EMBL/GenBank/DDBJ whole genome shotgun (WGS) entry which is preliminary data.</text>
</comment>
<evidence type="ECO:0000313" key="3">
    <source>
        <dbReference type="Proteomes" id="UP001300692"/>
    </source>
</evidence>
<proteinExistence type="predicted"/>
<accession>A0ABT3CZY8</accession>
<protein>
    <recommendedName>
        <fullName evidence="4">Right handed beta helix region</fullName>
    </recommendedName>
</protein>
<keyword evidence="3" id="KW-1185">Reference proteome</keyword>
<dbReference type="Gene3D" id="2.160.20.10">
    <property type="entry name" value="Single-stranded right-handed beta-helix, Pectin lyase-like"/>
    <property type="match status" value="1"/>
</dbReference>
<dbReference type="Proteomes" id="UP001300692">
    <property type="component" value="Unassembled WGS sequence"/>
</dbReference>
<dbReference type="RefSeq" id="WP_264140184.1">
    <property type="nucleotide sequence ID" value="NZ_JAOYOD010000001.1"/>
</dbReference>
<dbReference type="EMBL" id="JAOYOD010000001">
    <property type="protein sequence ID" value="MCV9389261.1"/>
    <property type="molecule type" value="Genomic_DNA"/>
</dbReference>
<keyword evidence="1" id="KW-0732">Signal</keyword>
<organism evidence="2 3">
    <name type="scientific">Reichenbachiella ulvae</name>
    <dbReference type="NCBI Taxonomy" id="2980104"/>
    <lineage>
        <taxon>Bacteria</taxon>
        <taxon>Pseudomonadati</taxon>
        <taxon>Bacteroidota</taxon>
        <taxon>Cytophagia</taxon>
        <taxon>Cytophagales</taxon>
        <taxon>Reichenbachiellaceae</taxon>
        <taxon>Reichenbachiella</taxon>
    </lineage>
</organism>
<dbReference type="SUPFAM" id="SSF51126">
    <property type="entry name" value="Pectin lyase-like"/>
    <property type="match status" value="1"/>
</dbReference>
<dbReference type="InterPro" id="IPR012334">
    <property type="entry name" value="Pectin_lyas_fold"/>
</dbReference>
<feature type="signal peptide" evidence="1">
    <location>
        <begin position="1"/>
        <end position="19"/>
    </location>
</feature>
<feature type="chain" id="PRO_5047215502" description="Right handed beta helix region" evidence="1">
    <location>
        <begin position="20"/>
        <end position="346"/>
    </location>
</feature>